<gene>
    <name evidence="3" type="ORF">DNTS_007809</name>
</gene>
<keyword evidence="4" id="KW-1185">Reference proteome</keyword>
<dbReference type="OrthoDB" id="287623at2759"/>
<feature type="coiled-coil region" evidence="1">
    <location>
        <begin position="51"/>
        <end position="156"/>
    </location>
</feature>
<evidence type="ECO:0000256" key="2">
    <source>
        <dbReference type="SAM" id="MobiDB-lite"/>
    </source>
</evidence>
<reference evidence="3 4" key="1">
    <citation type="journal article" date="2019" name="Sci. Data">
        <title>Hybrid genome assembly and annotation of Danionella translucida.</title>
        <authorList>
            <person name="Kadobianskyi M."/>
            <person name="Schulze L."/>
            <person name="Schuelke M."/>
            <person name="Judkewitz B."/>
        </authorList>
    </citation>
    <scope>NUCLEOTIDE SEQUENCE [LARGE SCALE GENOMIC DNA]</scope>
    <source>
        <strain evidence="3 4">Bolton</strain>
    </source>
</reference>
<sequence>MANASHPRYDKNKETVSPLRASRDQQTSAAPHRTEQETNRLREVMEGSSRTAELRWKINRLEREMLDLTSKHNQEVSRYEAQVARMRAQLECGEAQRQSLELESAVLKRDTAAEMRNAEEKINQMRTHHQRVDALNSELRQKVSDLQSSLEISQKAREEDLQGLQAELRERDHLLLSASTEVEWLQDEMRRLEMVTQEKQEALRRLRSEMERLRRDGEKESEKLRRRLVELKRSSDREEKLRSDLEASLQRLKDLDQSLEAEQAAHAQTKLTSDIIQVRIQDLEASLEQERRSHAELCSALELWKQKCEGLEEQLAREKENTLRMSHSHKQMEAEHLTEKISQLEEEKVAKADLIAQLEQEKAASADLIGRLAEEKATTADLIGQLEQEKAGSAQLSLKLQEQEKEWADRQQNYSQAQEALVGAQHSLLSEVQHVLQRFQQQGATQAHLRVQTGTLDSSAVLDVLQQTLHHYSMQLQESEMVIQKLNLEVKERDETISVLQMNVQECESQGASVSEEVKRLRVCVSDAAVDLRRLAEQLQEEKTQSAIAHTQLHTWRQQQHSLSQRLIAGCVLVTPPQSMLGSFSWEELSSLVQEHVETLTSDLSLANQKVEHLESVCEGKSEELECVRAQMRDQKEIWIREKEDLNAQHSHSSRHLQKRIQGDLRKHSELEQEVTRLHALITSCSREEARLLAASALLAGAVRGLSHQRGMLKSQNALLREQVHEAEIMRSEVTRLVQALGEPEVRAQRSLRFRRCVRVVMAAGRLKALGRRTKGFFRVQVDLGADHIKTLICVNPGGEQTEDRLRKMLSSSELLELIHSSMEDVQREMTRSGQKKGPITSGHVKDSGLIPAAQRGCEILLQQLLQDEEPQDLVHHGKNVLQLTAEKDTAHRHSNSKVLMASLQKHILEFTRRLHSAELERRSLRMELTRHTHSDYPSAARDTHAQFQSVCEQLSRALEREQCAQALLRDQAHQLQELGLSMELHTGDQLEREKTLSQAVQSLSEAKLELRRRNQSLHMLGKQLSQSEHDKRQLQEDREGLRSYMKSLREQGMFSSSASTLHDALLLSRASLILPQSIIENPELETCQKVLVSSSFEDLFSHSYSFLQSRFLSSSGSSGVSCDWLIRCWRFEGNQITSSCLIIIPLVFPAPERPINSSLTLCLSLCSAARVCPPGWSWNSSWSVSVLYSVCLHDTLPLCFSLLLLSVLLFVSTPPPSSVALQSSIALRDPEVLGEALFTLITWIQSESWL</sequence>
<comment type="caution">
    <text evidence="3">The sequence shown here is derived from an EMBL/GenBank/DDBJ whole genome shotgun (WGS) entry which is preliminary data.</text>
</comment>
<dbReference type="PANTHER" id="PTHR47899:SF1">
    <property type="entry name" value="COILED-COIL DOMAIN-CONTAINING PROTEIN 171"/>
    <property type="match status" value="1"/>
</dbReference>
<dbReference type="EMBL" id="SRMA01027026">
    <property type="protein sequence ID" value="TRY60736.1"/>
    <property type="molecule type" value="Genomic_DNA"/>
</dbReference>
<evidence type="ECO:0000313" key="3">
    <source>
        <dbReference type="EMBL" id="TRY60736.1"/>
    </source>
</evidence>
<feature type="coiled-coil region" evidence="1">
    <location>
        <begin position="185"/>
        <end position="420"/>
    </location>
</feature>
<dbReference type="InterPro" id="IPR038820">
    <property type="entry name" value="CCDC171"/>
</dbReference>
<organism evidence="3 4">
    <name type="scientific">Danionella cerebrum</name>
    <dbReference type="NCBI Taxonomy" id="2873325"/>
    <lineage>
        <taxon>Eukaryota</taxon>
        <taxon>Metazoa</taxon>
        <taxon>Chordata</taxon>
        <taxon>Craniata</taxon>
        <taxon>Vertebrata</taxon>
        <taxon>Euteleostomi</taxon>
        <taxon>Actinopterygii</taxon>
        <taxon>Neopterygii</taxon>
        <taxon>Teleostei</taxon>
        <taxon>Ostariophysi</taxon>
        <taxon>Cypriniformes</taxon>
        <taxon>Danionidae</taxon>
        <taxon>Danioninae</taxon>
        <taxon>Danionella</taxon>
    </lineage>
</organism>
<feature type="coiled-coil region" evidence="1">
    <location>
        <begin position="597"/>
        <end position="649"/>
    </location>
</feature>
<dbReference type="STRING" id="623744.A0A553N5N2"/>
<dbReference type="PANTHER" id="PTHR47899">
    <property type="entry name" value="COILED-COIL DOMAIN-CONTAINING PROTEIN 171"/>
    <property type="match status" value="1"/>
</dbReference>
<accession>A0A553N5N2</accession>
<feature type="compositionally biased region" description="Basic and acidic residues" evidence="2">
    <location>
        <begin position="32"/>
        <end position="45"/>
    </location>
</feature>
<feature type="region of interest" description="Disordered" evidence="2">
    <location>
        <begin position="1"/>
        <end position="46"/>
    </location>
</feature>
<proteinExistence type="predicted"/>
<name>A0A553N5N2_9TELE</name>
<dbReference type="Proteomes" id="UP000316079">
    <property type="component" value="Unassembled WGS sequence"/>
</dbReference>
<dbReference type="AlphaFoldDB" id="A0A553N5N2"/>
<keyword evidence="1" id="KW-0175">Coiled coil</keyword>
<evidence type="ECO:0000256" key="1">
    <source>
        <dbReference type="SAM" id="Coils"/>
    </source>
</evidence>
<feature type="coiled-coil region" evidence="1">
    <location>
        <begin position="1018"/>
        <end position="1052"/>
    </location>
</feature>
<evidence type="ECO:0000313" key="4">
    <source>
        <dbReference type="Proteomes" id="UP000316079"/>
    </source>
</evidence>
<protein>
    <submittedName>
        <fullName evidence="3">Uncharacterized protein</fullName>
    </submittedName>
</protein>